<evidence type="ECO:0000256" key="4">
    <source>
        <dbReference type="ARBA" id="ARBA00022679"/>
    </source>
</evidence>
<dbReference type="PANTHER" id="PTHR30481:SF2">
    <property type="entry name" value="SITE-SPECIFIC DNA-METHYLTRANSFERASE (ADENINE-SPECIFIC)"/>
    <property type="match status" value="1"/>
</dbReference>
<dbReference type="PATRIC" id="fig|1408189.4.peg.1495"/>
<reference evidence="7 8" key="1">
    <citation type="submission" date="2013-10" db="EMBL/GenBank/DDBJ databases">
        <title>Complete genome sequence of Corynebacterium lactis DSM 45799(T), isolated from raw cow milk.</title>
        <authorList>
            <person name="Ruckert C."/>
            <person name="Albersmeier A."/>
            <person name="Lipski A."/>
            <person name="Kalinowski J."/>
        </authorList>
    </citation>
    <scope>NUCLEOTIDE SEQUENCE [LARGE SCALE GENOMIC DNA]</scope>
    <source>
        <strain evidence="7 8">RW2-5</strain>
    </source>
</reference>
<dbReference type="Proteomes" id="UP000058446">
    <property type="component" value="Chromosome"/>
</dbReference>
<gene>
    <name evidence="7" type="ORF">CLAC_07470</name>
</gene>
<dbReference type="SUPFAM" id="SSF53335">
    <property type="entry name" value="S-adenosyl-L-methionine-dependent methyltransferases"/>
    <property type="match status" value="1"/>
</dbReference>
<dbReference type="GO" id="GO:0006298">
    <property type="term" value="P:mismatch repair"/>
    <property type="evidence" value="ECO:0007669"/>
    <property type="project" value="TreeGrafter"/>
</dbReference>
<dbReference type="GO" id="GO:0032259">
    <property type="term" value="P:methylation"/>
    <property type="evidence" value="ECO:0007669"/>
    <property type="project" value="UniProtKB-KW"/>
</dbReference>
<accession>A0A0K2H0K8</accession>
<evidence type="ECO:0000256" key="3">
    <source>
        <dbReference type="ARBA" id="ARBA00022603"/>
    </source>
</evidence>
<dbReference type="PIRSF" id="PIRSF000398">
    <property type="entry name" value="M_m6A_EcoRV"/>
    <property type="match status" value="1"/>
</dbReference>
<dbReference type="AlphaFoldDB" id="A0A0K2H0K8"/>
<comment type="similarity">
    <text evidence="1">Belongs to the N(4)/N(6)-methyltransferase family.</text>
</comment>
<dbReference type="InterPro" id="IPR002052">
    <property type="entry name" value="DNA_methylase_N6_adenine_CS"/>
</dbReference>
<dbReference type="KEGG" id="clw:CLAC_07470"/>
<dbReference type="GO" id="GO:0009307">
    <property type="term" value="P:DNA restriction-modification system"/>
    <property type="evidence" value="ECO:0007669"/>
    <property type="project" value="InterPro"/>
</dbReference>
<dbReference type="InterPro" id="IPR012327">
    <property type="entry name" value="MeTrfase_D12"/>
</dbReference>
<dbReference type="REBASE" id="124508">
    <property type="entry name" value="M.Cla25ORF7470P"/>
</dbReference>
<dbReference type="OrthoDB" id="9805629at2"/>
<evidence type="ECO:0000256" key="5">
    <source>
        <dbReference type="ARBA" id="ARBA00022691"/>
    </source>
</evidence>
<proteinExistence type="inferred from homology"/>
<dbReference type="EMBL" id="CP006841">
    <property type="protein sequence ID" value="ALA67569.1"/>
    <property type="molecule type" value="Genomic_DNA"/>
</dbReference>
<dbReference type="PROSITE" id="PS00092">
    <property type="entry name" value="N6_MTASE"/>
    <property type="match status" value="1"/>
</dbReference>
<evidence type="ECO:0000256" key="2">
    <source>
        <dbReference type="ARBA" id="ARBA00011900"/>
    </source>
</evidence>
<dbReference type="GO" id="GO:1904047">
    <property type="term" value="F:S-adenosyl-L-methionine binding"/>
    <property type="evidence" value="ECO:0007669"/>
    <property type="project" value="TreeGrafter"/>
</dbReference>
<dbReference type="PRINTS" id="PR00505">
    <property type="entry name" value="D12N6MTFRASE"/>
</dbReference>
<keyword evidence="8" id="KW-1185">Reference proteome</keyword>
<protein>
    <recommendedName>
        <fullName evidence="2">site-specific DNA-methyltransferase (adenine-specific)</fullName>
        <ecNumber evidence="2">2.1.1.72</ecNumber>
    </recommendedName>
</protein>
<dbReference type="RefSeq" id="WP_053412347.1">
    <property type="nucleotide sequence ID" value="NZ_CP006841.1"/>
</dbReference>
<dbReference type="Gene3D" id="1.10.1020.10">
    <property type="entry name" value="Adenine-specific Methyltransferase, Domain 2"/>
    <property type="match status" value="1"/>
</dbReference>
<keyword evidence="4 7" id="KW-0808">Transferase</keyword>
<dbReference type="InterPro" id="IPR012263">
    <property type="entry name" value="M_m6A_EcoRV"/>
</dbReference>
<dbReference type="Gene3D" id="3.40.50.150">
    <property type="entry name" value="Vaccinia Virus protein VP39"/>
    <property type="match status" value="1"/>
</dbReference>
<sequence>MRYLSPLRYPGGKARLAPYLQRLINAQTPRPAHYAEPFAGGAGAALKLLTDDIVEEIHLNDLNPGIAAFWRSITTAPEDFCALIEATNVDLEEWHRQREIYYAGETGDDLPLGFATFYLNRTNRSGILHAGPIGGLEQNGRWKIDARYNKGGLVQRIKAIAPLSNRIHVTQLEGLKFLEEISELDSNVFIYADPPYIVQGDGLYLHAFDESAHVSLAEKLALTRSPWMLTYDDDPRITDVLYNNVRSARFPIAHTAHKQHIGTEAVIYSDSISVPDLELTTGRAAEWIAG</sequence>
<dbReference type="GO" id="GO:0043565">
    <property type="term" value="F:sequence-specific DNA binding"/>
    <property type="evidence" value="ECO:0007669"/>
    <property type="project" value="TreeGrafter"/>
</dbReference>
<dbReference type="InterPro" id="IPR023095">
    <property type="entry name" value="Ade_MeTrfase_dom_2"/>
</dbReference>
<dbReference type="Pfam" id="PF02086">
    <property type="entry name" value="MethyltransfD12"/>
    <property type="match status" value="1"/>
</dbReference>
<dbReference type="STRING" id="1408189.CLAC_07470"/>
<dbReference type="EC" id="2.1.1.72" evidence="2"/>
<dbReference type="InterPro" id="IPR029063">
    <property type="entry name" value="SAM-dependent_MTases_sf"/>
</dbReference>
<dbReference type="GO" id="GO:0009007">
    <property type="term" value="F:site-specific DNA-methyltransferase (adenine-specific) activity"/>
    <property type="evidence" value="ECO:0007669"/>
    <property type="project" value="UniProtKB-EC"/>
</dbReference>
<keyword evidence="5" id="KW-0949">S-adenosyl-L-methionine</keyword>
<organism evidence="7 8">
    <name type="scientific">Corynebacterium lactis RW2-5</name>
    <dbReference type="NCBI Taxonomy" id="1408189"/>
    <lineage>
        <taxon>Bacteria</taxon>
        <taxon>Bacillati</taxon>
        <taxon>Actinomycetota</taxon>
        <taxon>Actinomycetes</taxon>
        <taxon>Mycobacteriales</taxon>
        <taxon>Corynebacteriaceae</taxon>
        <taxon>Corynebacterium</taxon>
    </lineage>
</organism>
<dbReference type="PANTHER" id="PTHR30481">
    <property type="entry name" value="DNA ADENINE METHYLASE"/>
    <property type="match status" value="1"/>
</dbReference>
<evidence type="ECO:0000256" key="6">
    <source>
        <dbReference type="ARBA" id="ARBA00047942"/>
    </source>
</evidence>
<evidence type="ECO:0000256" key="1">
    <source>
        <dbReference type="ARBA" id="ARBA00006594"/>
    </source>
</evidence>
<evidence type="ECO:0000313" key="8">
    <source>
        <dbReference type="Proteomes" id="UP000058446"/>
    </source>
</evidence>
<evidence type="ECO:0000313" key="7">
    <source>
        <dbReference type="EMBL" id="ALA67569.1"/>
    </source>
</evidence>
<keyword evidence="3 7" id="KW-0489">Methyltransferase</keyword>
<name>A0A0K2H0K8_9CORY</name>
<comment type="catalytic activity">
    <reaction evidence="6">
        <text>a 2'-deoxyadenosine in DNA + S-adenosyl-L-methionine = an N(6)-methyl-2'-deoxyadenosine in DNA + S-adenosyl-L-homocysteine + H(+)</text>
        <dbReference type="Rhea" id="RHEA:15197"/>
        <dbReference type="Rhea" id="RHEA-COMP:12418"/>
        <dbReference type="Rhea" id="RHEA-COMP:12419"/>
        <dbReference type="ChEBI" id="CHEBI:15378"/>
        <dbReference type="ChEBI" id="CHEBI:57856"/>
        <dbReference type="ChEBI" id="CHEBI:59789"/>
        <dbReference type="ChEBI" id="CHEBI:90615"/>
        <dbReference type="ChEBI" id="CHEBI:90616"/>
        <dbReference type="EC" id="2.1.1.72"/>
    </reaction>
</comment>